<feature type="compositionally biased region" description="Low complexity" evidence="1">
    <location>
        <begin position="103"/>
        <end position="126"/>
    </location>
</feature>
<protein>
    <submittedName>
        <fullName evidence="2">Uncharacterized protein</fullName>
    </submittedName>
</protein>
<feature type="compositionally biased region" description="Basic residues" evidence="1">
    <location>
        <begin position="127"/>
        <end position="136"/>
    </location>
</feature>
<dbReference type="EMBL" id="AP035768">
    <property type="protein sequence ID" value="BFO22208.1"/>
    <property type="molecule type" value="Genomic_DNA"/>
</dbReference>
<feature type="region of interest" description="Disordered" evidence="1">
    <location>
        <begin position="63"/>
        <end position="186"/>
    </location>
</feature>
<name>A0AAT9HXF9_9ACTN</name>
<reference evidence="2" key="2">
    <citation type="submission" date="2024-07" db="EMBL/GenBank/DDBJ databases">
        <title>Streptomyces haneummycinica sp. nov., a new antibiotic-producing actinobacterium isolated from marine sediment.</title>
        <authorList>
            <person name="Uemura M."/>
            <person name="Hamada M."/>
            <person name="Hirano S."/>
            <person name="Kobayashi K."/>
            <person name="Ohshiro T."/>
            <person name="Kobayashi T."/>
            <person name="Terahara T."/>
        </authorList>
    </citation>
    <scope>NUCLEOTIDE SEQUENCE</scope>
    <source>
        <strain evidence="2">KM77-8</strain>
    </source>
</reference>
<evidence type="ECO:0000313" key="2">
    <source>
        <dbReference type="EMBL" id="BFO22208.1"/>
    </source>
</evidence>
<accession>A0AAT9HXF9</accession>
<proteinExistence type="predicted"/>
<dbReference type="AlphaFoldDB" id="A0AAT9HXF9"/>
<feature type="compositionally biased region" description="Polar residues" evidence="1">
    <location>
        <begin position="141"/>
        <end position="179"/>
    </location>
</feature>
<evidence type="ECO:0000256" key="1">
    <source>
        <dbReference type="SAM" id="MobiDB-lite"/>
    </source>
</evidence>
<gene>
    <name evidence="2" type="ORF">SHKM778_85960</name>
</gene>
<organism evidence="2">
    <name type="scientific">Streptomyces haneummycinicus</name>
    <dbReference type="NCBI Taxonomy" id="3074435"/>
    <lineage>
        <taxon>Bacteria</taxon>
        <taxon>Bacillati</taxon>
        <taxon>Actinomycetota</taxon>
        <taxon>Actinomycetes</taxon>
        <taxon>Kitasatosporales</taxon>
        <taxon>Streptomycetaceae</taxon>
        <taxon>Streptomyces</taxon>
    </lineage>
</organism>
<reference evidence="2" key="1">
    <citation type="submission" date="2024-06" db="EMBL/GenBank/DDBJ databases">
        <authorList>
            <consortium name="consrtm"/>
            <person name="Uemura M."/>
            <person name="Terahara T."/>
        </authorList>
    </citation>
    <scope>NUCLEOTIDE SEQUENCE</scope>
    <source>
        <strain evidence="2">KM77-8</strain>
    </source>
</reference>
<sequence>MHTVAVRGGGDRFREGGVLDYGVEQTVQAHSGAFRPGVCNTTGPTRVAGRGSPAYDCPPRCADDTVLPGTGRAHGRRPAALARRRFGQPGTPDAGSGSPAHPTPVRGTPARPTPVRATPARPTPVRAARHTRRRFGHPGTPNASSSTPATPNPGSSTPATPNPGSSTPATPNPGSSTPATGPGSRA</sequence>
<feature type="compositionally biased region" description="Basic residues" evidence="1">
    <location>
        <begin position="73"/>
        <end position="86"/>
    </location>
</feature>